<dbReference type="Proteomes" id="UP000507470">
    <property type="component" value="Unassembled WGS sequence"/>
</dbReference>
<dbReference type="AlphaFoldDB" id="A0A6J8B224"/>
<name>A0A6J8B224_MYTCO</name>
<keyword evidence="2" id="KW-1185">Reference proteome</keyword>
<protein>
    <submittedName>
        <fullName evidence="1">Uncharacterized protein</fullName>
    </submittedName>
</protein>
<reference evidence="1 2" key="1">
    <citation type="submission" date="2020-06" db="EMBL/GenBank/DDBJ databases">
        <authorList>
            <person name="Li R."/>
            <person name="Bekaert M."/>
        </authorList>
    </citation>
    <scope>NUCLEOTIDE SEQUENCE [LARGE SCALE GENOMIC DNA]</scope>
    <source>
        <strain evidence="2">wild</strain>
    </source>
</reference>
<dbReference type="EMBL" id="CACVKT020002381">
    <property type="protein sequence ID" value="CAC5377626.1"/>
    <property type="molecule type" value="Genomic_DNA"/>
</dbReference>
<sequence>MHSNIRVYAGQLFKLTIAAALGYKASAEDIVQVMEKAMGRLLKDVGSVYSVQRASEILHGCIGTDTLDNHRINELMNTDRPLIFGSTPLYQALHETIKTFSNINYATDKTLLFVLFDGEPTDDFLSSVFVRLKHLEVIVDSLSDLLMFVSLDIYINQSTSGFQPKRQVGQTCYANASAAVLHLSMKRIIGRDDGCPSFNDLREEMINLHGKYGASVLKVLKGITPKCCLHHEVVDKTKTIIAIAAKRPVLAIFCLTKKKKTNGPSLASSLEETQLIS</sequence>
<accession>A0A6J8B224</accession>
<evidence type="ECO:0000313" key="2">
    <source>
        <dbReference type="Proteomes" id="UP000507470"/>
    </source>
</evidence>
<evidence type="ECO:0000313" key="1">
    <source>
        <dbReference type="EMBL" id="CAC5377626.1"/>
    </source>
</evidence>
<gene>
    <name evidence="1" type="ORF">MCOR_13920</name>
</gene>
<organism evidence="1 2">
    <name type="scientific">Mytilus coruscus</name>
    <name type="common">Sea mussel</name>
    <dbReference type="NCBI Taxonomy" id="42192"/>
    <lineage>
        <taxon>Eukaryota</taxon>
        <taxon>Metazoa</taxon>
        <taxon>Spiralia</taxon>
        <taxon>Lophotrochozoa</taxon>
        <taxon>Mollusca</taxon>
        <taxon>Bivalvia</taxon>
        <taxon>Autobranchia</taxon>
        <taxon>Pteriomorphia</taxon>
        <taxon>Mytilida</taxon>
        <taxon>Mytiloidea</taxon>
        <taxon>Mytilidae</taxon>
        <taxon>Mytilinae</taxon>
        <taxon>Mytilus</taxon>
    </lineage>
</organism>
<dbReference type="OrthoDB" id="3789175at2759"/>
<proteinExistence type="predicted"/>